<evidence type="ECO:0000256" key="2">
    <source>
        <dbReference type="ARBA" id="ARBA00034247"/>
    </source>
</evidence>
<feature type="transmembrane region" description="Helical" evidence="3">
    <location>
        <begin position="7"/>
        <end position="27"/>
    </location>
</feature>
<keyword evidence="3" id="KW-0472">Membrane</keyword>
<keyword evidence="3" id="KW-1133">Transmembrane helix</keyword>
<gene>
    <name evidence="5" type="ORF">LMG26858_05044</name>
</gene>
<evidence type="ECO:0000259" key="4">
    <source>
        <dbReference type="PROSITE" id="PS50887"/>
    </source>
</evidence>
<comment type="catalytic activity">
    <reaction evidence="2">
        <text>2 GTP = 3',3'-c-di-GMP + 2 diphosphate</text>
        <dbReference type="Rhea" id="RHEA:24898"/>
        <dbReference type="ChEBI" id="CHEBI:33019"/>
        <dbReference type="ChEBI" id="CHEBI:37565"/>
        <dbReference type="ChEBI" id="CHEBI:58805"/>
        <dbReference type="EC" id="2.7.7.65"/>
    </reaction>
</comment>
<evidence type="ECO:0000313" key="6">
    <source>
        <dbReference type="Proteomes" id="UP000494117"/>
    </source>
</evidence>
<dbReference type="AlphaFoldDB" id="A0A6S7EKS2"/>
<dbReference type="Proteomes" id="UP000494117">
    <property type="component" value="Unassembled WGS sequence"/>
</dbReference>
<dbReference type="Pfam" id="PF00990">
    <property type="entry name" value="GGDEF"/>
    <property type="match status" value="1"/>
</dbReference>
<accession>A0A6S7EKS2</accession>
<dbReference type="PANTHER" id="PTHR45138">
    <property type="entry name" value="REGULATORY COMPONENTS OF SENSORY TRANSDUCTION SYSTEM"/>
    <property type="match status" value="1"/>
</dbReference>
<evidence type="ECO:0000313" key="5">
    <source>
        <dbReference type="EMBL" id="CAB3916506.1"/>
    </source>
</evidence>
<evidence type="ECO:0000256" key="3">
    <source>
        <dbReference type="SAM" id="Phobius"/>
    </source>
</evidence>
<dbReference type="CDD" id="cd01949">
    <property type="entry name" value="GGDEF"/>
    <property type="match status" value="1"/>
</dbReference>
<dbReference type="SMART" id="SM00267">
    <property type="entry name" value="GGDEF"/>
    <property type="match status" value="1"/>
</dbReference>
<dbReference type="GO" id="GO:0052621">
    <property type="term" value="F:diguanylate cyclase activity"/>
    <property type="evidence" value="ECO:0007669"/>
    <property type="project" value="UniProtKB-EC"/>
</dbReference>
<dbReference type="SUPFAM" id="SSF55073">
    <property type="entry name" value="Nucleotide cyclase"/>
    <property type="match status" value="1"/>
</dbReference>
<dbReference type="InterPro" id="IPR029787">
    <property type="entry name" value="Nucleotide_cyclase"/>
</dbReference>
<organism evidence="5 6">
    <name type="scientific">Achromobacter anxifer</name>
    <dbReference type="NCBI Taxonomy" id="1287737"/>
    <lineage>
        <taxon>Bacteria</taxon>
        <taxon>Pseudomonadati</taxon>
        <taxon>Pseudomonadota</taxon>
        <taxon>Betaproteobacteria</taxon>
        <taxon>Burkholderiales</taxon>
        <taxon>Alcaligenaceae</taxon>
        <taxon>Achromobacter</taxon>
    </lineage>
</organism>
<protein>
    <recommendedName>
        <fullName evidence="1">diguanylate cyclase</fullName>
        <ecNumber evidence="1">2.7.7.65</ecNumber>
    </recommendedName>
</protein>
<dbReference type="RefSeq" id="WP_175209718.1">
    <property type="nucleotide sequence ID" value="NZ_CADILG010000050.1"/>
</dbReference>
<dbReference type="InterPro" id="IPR000160">
    <property type="entry name" value="GGDEF_dom"/>
</dbReference>
<dbReference type="GO" id="GO:1902201">
    <property type="term" value="P:negative regulation of bacterial-type flagellum-dependent cell motility"/>
    <property type="evidence" value="ECO:0007669"/>
    <property type="project" value="TreeGrafter"/>
</dbReference>
<dbReference type="PROSITE" id="PS50887">
    <property type="entry name" value="GGDEF"/>
    <property type="match status" value="1"/>
</dbReference>
<keyword evidence="6" id="KW-1185">Reference proteome</keyword>
<proteinExistence type="predicted"/>
<sequence length="580" mass="63493">MKSLNRYTLAYVVGVLIPVSALIVIQLNHSWHAHAAARDATTSLRVVHGTLDAMAAVLIERGSMNAALIEGQPVPSDRQHELLLARNASDGKIADLLELHRTRNCNSCRDARPAIRHIAQNLTQHRARADQLIATPRALITARDLNDVVVIMAGLIPALEETALDNSAVVISNEVESPGLMTIAMLAAGLREQAGLLGSGFMPAQAQRRSLSEAEAQRIEQQLGRIAQLRALLEVQLTTHPDLETRAYPRVQNEYFGSGLEYIARLRHMLLSSAGASESPEGLQEQYVPLMQSIVDFRDEVLHQLDRQLRRQSNWALTELLTTTAVAIVLLFAATWGFTKFRWRLIRPFVVATDIIHSITAEGVFAPISATGYRKEVRGLFDAIQKLKENAIAKSRTEHERERLIADLAAMAETDFLTGLLNRRAFHARAESLCASLGETEQLLTLIVFDIDHFKRINDSYGHAGGDTVLVAVAQACHQNWRRSDIVARIGGEEFAVLCTVRSAAQASAMAHGMRRRIEHLAVPLDGNIIASITGSFGVVCAPASDAGNIETLLKKADELLYRAKAAGRNCVVAQADDAA</sequence>
<name>A0A6S7EKS2_9BURK</name>
<keyword evidence="3" id="KW-0812">Transmembrane</keyword>
<dbReference type="FunFam" id="3.30.70.270:FF:000001">
    <property type="entry name" value="Diguanylate cyclase domain protein"/>
    <property type="match status" value="1"/>
</dbReference>
<dbReference type="EC" id="2.7.7.65" evidence="1"/>
<dbReference type="NCBIfam" id="TIGR00254">
    <property type="entry name" value="GGDEF"/>
    <property type="match status" value="1"/>
</dbReference>
<dbReference type="GO" id="GO:0005886">
    <property type="term" value="C:plasma membrane"/>
    <property type="evidence" value="ECO:0007669"/>
    <property type="project" value="TreeGrafter"/>
</dbReference>
<dbReference type="EMBL" id="CADILG010000050">
    <property type="protein sequence ID" value="CAB3916506.1"/>
    <property type="molecule type" value="Genomic_DNA"/>
</dbReference>
<feature type="transmembrane region" description="Helical" evidence="3">
    <location>
        <begin position="315"/>
        <end position="338"/>
    </location>
</feature>
<dbReference type="Gene3D" id="3.30.70.270">
    <property type="match status" value="1"/>
</dbReference>
<evidence type="ECO:0000256" key="1">
    <source>
        <dbReference type="ARBA" id="ARBA00012528"/>
    </source>
</evidence>
<dbReference type="InterPro" id="IPR050469">
    <property type="entry name" value="Diguanylate_Cyclase"/>
</dbReference>
<reference evidence="5 6" key="1">
    <citation type="submission" date="2020-04" db="EMBL/GenBank/DDBJ databases">
        <authorList>
            <person name="De Canck E."/>
        </authorList>
    </citation>
    <scope>NUCLEOTIDE SEQUENCE [LARGE SCALE GENOMIC DNA]</scope>
    <source>
        <strain evidence="5 6">LMG 26858</strain>
    </source>
</reference>
<dbReference type="PANTHER" id="PTHR45138:SF9">
    <property type="entry name" value="DIGUANYLATE CYCLASE DGCM-RELATED"/>
    <property type="match status" value="1"/>
</dbReference>
<dbReference type="InterPro" id="IPR043128">
    <property type="entry name" value="Rev_trsase/Diguanyl_cyclase"/>
</dbReference>
<feature type="domain" description="GGDEF" evidence="4">
    <location>
        <begin position="442"/>
        <end position="577"/>
    </location>
</feature>
<dbReference type="GO" id="GO:0043709">
    <property type="term" value="P:cell adhesion involved in single-species biofilm formation"/>
    <property type="evidence" value="ECO:0007669"/>
    <property type="project" value="TreeGrafter"/>
</dbReference>